<evidence type="ECO:0000313" key="2">
    <source>
        <dbReference type="Proteomes" id="UP000005388"/>
    </source>
</evidence>
<name>G5KEH7_9STRE</name>
<keyword evidence="2" id="KW-1185">Reference proteome</keyword>
<dbReference type="RefSeq" id="WP_006739915.1">
    <property type="nucleotide sequence ID" value="NZ_AEUZ02000001.1"/>
</dbReference>
<proteinExistence type="predicted"/>
<dbReference type="Proteomes" id="UP000005388">
    <property type="component" value="Unassembled WGS sequence"/>
</dbReference>
<evidence type="ECO:0000313" key="1">
    <source>
        <dbReference type="EMBL" id="EHJ57193.1"/>
    </source>
</evidence>
<dbReference type="EMBL" id="AEUZ02000001">
    <property type="protein sequence ID" value="EHJ57193.1"/>
    <property type="molecule type" value="Genomic_DNA"/>
</dbReference>
<reference evidence="1 2" key="1">
    <citation type="journal article" date="2014" name="Int. J. Syst. Evol. Microbiol.">
        <title>Phylogenomics and the dynamic genome evolution of the genus Streptococcus.</title>
        <authorList>
            <consortium name="The Broad Institute Genome Sequencing Platform"/>
            <person name="Richards V.P."/>
            <person name="Palmer S.R."/>
            <person name="Pavinski Bitar P.D."/>
            <person name="Qin X."/>
            <person name="Weinstock G.M."/>
            <person name="Highlander S.K."/>
            <person name="Town C.D."/>
            <person name="Burne R.A."/>
            <person name="Stanhope M.J."/>
        </authorList>
    </citation>
    <scope>NUCLEOTIDE SEQUENCE [LARGE SCALE GENOMIC DNA]</scope>
    <source>
        <strain evidence="1 2">2285-97</strain>
    </source>
</reference>
<protein>
    <submittedName>
        <fullName evidence="1">Uncharacterized protein</fullName>
    </submittedName>
</protein>
<sequence>MADRYRQRLYAIYDDEVFIDVGTKKELSERLGIKEKTITFLSSPTYKKRNHKREAVFIGYEDEI</sequence>
<dbReference type="STRING" id="764291.STRUR_0811"/>
<organism evidence="1 2">
    <name type="scientific">Streptococcus urinalis 2285-97</name>
    <dbReference type="NCBI Taxonomy" id="764291"/>
    <lineage>
        <taxon>Bacteria</taxon>
        <taxon>Bacillati</taxon>
        <taxon>Bacillota</taxon>
        <taxon>Bacilli</taxon>
        <taxon>Lactobacillales</taxon>
        <taxon>Streptococcaceae</taxon>
        <taxon>Streptococcus</taxon>
    </lineage>
</organism>
<accession>G5KEH7</accession>
<dbReference type="AlphaFoldDB" id="G5KEH7"/>
<gene>
    <name evidence="1" type="ORF">STRUR_0811</name>
</gene>
<comment type="caution">
    <text evidence="1">The sequence shown here is derived from an EMBL/GenBank/DDBJ whole genome shotgun (WGS) entry which is preliminary data.</text>
</comment>